<dbReference type="EMBL" id="QKTX01000008">
    <property type="protein sequence ID" value="PZV82972.1"/>
    <property type="molecule type" value="Genomic_DNA"/>
</dbReference>
<dbReference type="RefSeq" id="WP_181452625.1">
    <property type="nucleotide sequence ID" value="NZ_JBJINY010000074.1"/>
</dbReference>
<dbReference type="Proteomes" id="UP000248917">
    <property type="component" value="Unassembled WGS sequence"/>
</dbReference>
<organism evidence="1 2">
    <name type="scientific">Algoriphagus aquaeductus</name>
    <dbReference type="NCBI Taxonomy" id="475299"/>
    <lineage>
        <taxon>Bacteria</taxon>
        <taxon>Pseudomonadati</taxon>
        <taxon>Bacteroidota</taxon>
        <taxon>Cytophagia</taxon>
        <taxon>Cytophagales</taxon>
        <taxon>Cyclobacteriaceae</taxon>
        <taxon>Algoriphagus</taxon>
    </lineage>
</organism>
<evidence type="ECO:0000313" key="2">
    <source>
        <dbReference type="Proteomes" id="UP000248917"/>
    </source>
</evidence>
<dbReference type="AlphaFoldDB" id="A0A326RSF7"/>
<protein>
    <submittedName>
        <fullName evidence="1">Uncharacterized protein</fullName>
    </submittedName>
</protein>
<keyword evidence="2" id="KW-1185">Reference proteome</keyword>
<comment type="caution">
    <text evidence="1">The sequence shown here is derived from an EMBL/GenBank/DDBJ whole genome shotgun (WGS) entry which is preliminary data.</text>
</comment>
<sequence length="46" mass="5381">MFTLFKAAPKFPVVKPVNIRQIQSYLSKFEESIKAFEEVQKEPIHS</sequence>
<reference evidence="1 2" key="1">
    <citation type="submission" date="2018-06" db="EMBL/GenBank/DDBJ databases">
        <title>Genomic Encyclopedia of Archaeal and Bacterial Type Strains, Phase II (KMG-II): from individual species to whole genera.</title>
        <authorList>
            <person name="Goeker M."/>
        </authorList>
    </citation>
    <scope>NUCLEOTIDE SEQUENCE [LARGE SCALE GENOMIC DNA]</scope>
    <source>
        <strain evidence="1 2">T4</strain>
    </source>
</reference>
<gene>
    <name evidence="1" type="ORF">CLV31_108173</name>
</gene>
<name>A0A326RSF7_9BACT</name>
<proteinExistence type="predicted"/>
<accession>A0A326RSF7</accession>
<evidence type="ECO:0000313" key="1">
    <source>
        <dbReference type="EMBL" id="PZV82972.1"/>
    </source>
</evidence>